<dbReference type="RefSeq" id="WP_320499012.1">
    <property type="nucleotide sequence ID" value="NZ_JAXCLX010000001.1"/>
</dbReference>
<evidence type="ECO:0000313" key="2">
    <source>
        <dbReference type="Proteomes" id="UP001271769"/>
    </source>
</evidence>
<dbReference type="Proteomes" id="UP001271769">
    <property type="component" value="Unassembled WGS sequence"/>
</dbReference>
<proteinExistence type="predicted"/>
<comment type="caution">
    <text evidence="1">The sequence shown here is derived from an EMBL/GenBank/DDBJ whole genome shotgun (WGS) entry which is preliminary data.</text>
</comment>
<dbReference type="EMBL" id="JAXCLX010000001">
    <property type="protein sequence ID" value="MDY0870699.1"/>
    <property type="molecule type" value="Genomic_DNA"/>
</dbReference>
<name>A0ABU5DTP3_9PROT</name>
<protein>
    <recommendedName>
        <fullName evidence="3">FlgN protein</fullName>
    </recommendedName>
</protein>
<organism evidence="1 2">
    <name type="scientific">Dongia rigui</name>
    <dbReference type="NCBI Taxonomy" id="940149"/>
    <lineage>
        <taxon>Bacteria</taxon>
        <taxon>Pseudomonadati</taxon>
        <taxon>Pseudomonadota</taxon>
        <taxon>Alphaproteobacteria</taxon>
        <taxon>Rhodospirillales</taxon>
        <taxon>Dongiaceae</taxon>
        <taxon>Dongia</taxon>
    </lineage>
</organism>
<reference evidence="1 2" key="1">
    <citation type="journal article" date="2013" name="Antonie Van Leeuwenhoek">
        <title>Dongia rigui sp. nov., isolated from freshwater of a large wetland in Korea.</title>
        <authorList>
            <person name="Baik K.S."/>
            <person name="Hwang Y.M."/>
            <person name="Choi J.S."/>
            <person name="Kwon J."/>
            <person name="Seong C.N."/>
        </authorList>
    </citation>
    <scope>NUCLEOTIDE SEQUENCE [LARGE SCALE GENOMIC DNA]</scope>
    <source>
        <strain evidence="1 2">04SU4-P</strain>
    </source>
</reference>
<keyword evidence="2" id="KW-1185">Reference proteome</keyword>
<accession>A0ABU5DTP3</accession>
<evidence type="ECO:0000313" key="1">
    <source>
        <dbReference type="EMBL" id="MDY0870699.1"/>
    </source>
</evidence>
<gene>
    <name evidence="1" type="ORF">SMD31_02155</name>
</gene>
<sequence>MTDKPETEPGSALEALKALLTREIEAVAANRIDTLRETARTKATITRTMRAEMGSALEELSERARTEDTPDFAGLRAELAELAALAERHRRTVASAIDATRERIGAVVDARRIAATTHETYGANARVRIGTSSRQSMMTSSTKI</sequence>
<evidence type="ECO:0008006" key="3">
    <source>
        <dbReference type="Google" id="ProtNLM"/>
    </source>
</evidence>